<sequence>MAHKSMSIREAVDDLNESIFLPAIQREFVWDTEQIIKLFDSVLRDYPIGSFLLWRVKDETADDQIKYKFIRNYINDSVYPDDPNFKHVDYHNPKVPTTEKLPETQKLVLDGQQRLTAFYIGLKGTYAEKKKYAQRRNASAWSNKQLYFNLFLDPDEELDDEMGLKYEFDFKRQQPEPTDNTYWFPVGDILELDPEEDVRELINELDLKDFGKDKWWVASENLRTLHNSITDSASLQYHEETTKNHERVLDIFIRTNDGGTPLSKSEILLSMATARWTEGEDGIDAREQITDFVDSLNERHEDKNFRFGIDFVLKSLLVLSDLDPQYRIANFTNHNLGVMKDTWLSGRYKDAIESALDLVVEFGLSRRSLTSYNALIPIAYYLYYQNPDLSWDSQHGMEIRRRIHYWLTSALLNGTFNSRPDEVLADARIAIQESDGSFPLEEIHRRMRGRGKVVGFSEEVVDSLLEDTTYRSQKSFLLLSLIYFPSAVRKGVDYHRDHIFPQKELEADVLVEEYGFERSVAKQYENSRHSISNLQLITEGENAGKQDKSFGEWLSSRNEEYYDRHLIPSDPDLHIIENYFDFLDKREQLIREHIKETFSEFA</sequence>
<dbReference type="PANTHER" id="PTHR37292">
    <property type="entry name" value="VNG6097C"/>
    <property type="match status" value="1"/>
</dbReference>
<dbReference type="EMBL" id="JBHSXQ010000007">
    <property type="protein sequence ID" value="MFC6907080.1"/>
    <property type="molecule type" value="Genomic_DNA"/>
</dbReference>
<dbReference type="Pfam" id="PF03235">
    <property type="entry name" value="GmrSD_N"/>
    <property type="match status" value="1"/>
</dbReference>
<dbReference type="InterPro" id="IPR004919">
    <property type="entry name" value="GmrSD_N"/>
</dbReference>
<protein>
    <submittedName>
        <fullName evidence="2">DUF262 domain-containing protein</fullName>
    </submittedName>
</protein>
<reference evidence="2 3" key="1">
    <citation type="journal article" date="2019" name="Int. J. Syst. Evol. Microbiol.">
        <title>The Global Catalogue of Microorganisms (GCM) 10K type strain sequencing project: providing services to taxonomists for standard genome sequencing and annotation.</title>
        <authorList>
            <consortium name="The Broad Institute Genomics Platform"/>
            <consortium name="The Broad Institute Genome Sequencing Center for Infectious Disease"/>
            <person name="Wu L."/>
            <person name="Ma J."/>
        </authorList>
    </citation>
    <scope>NUCLEOTIDE SEQUENCE [LARGE SCALE GENOMIC DNA]</scope>
    <source>
        <strain evidence="2 3">CGMCC 1.3240</strain>
    </source>
</reference>
<evidence type="ECO:0000313" key="2">
    <source>
        <dbReference type="EMBL" id="MFC6907080.1"/>
    </source>
</evidence>
<organism evidence="2 3">
    <name type="scientific">Halalkalicoccus tibetensis</name>
    <dbReference type="NCBI Taxonomy" id="175632"/>
    <lineage>
        <taxon>Archaea</taxon>
        <taxon>Methanobacteriati</taxon>
        <taxon>Methanobacteriota</taxon>
        <taxon>Stenosarchaea group</taxon>
        <taxon>Halobacteria</taxon>
        <taxon>Halobacteriales</taxon>
        <taxon>Halococcaceae</taxon>
        <taxon>Halalkalicoccus</taxon>
    </lineage>
</organism>
<feature type="domain" description="GmrSD restriction endonucleases N-terminal" evidence="1">
    <location>
        <begin position="12"/>
        <end position="270"/>
    </location>
</feature>
<dbReference type="Proteomes" id="UP001596312">
    <property type="component" value="Unassembled WGS sequence"/>
</dbReference>
<dbReference type="RefSeq" id="WP_340605670.1">
    <property type="nucleotide sequence ID" value="NZ_JBBMXV010000007.1"/>
</dbReference>
<accession>A0ABD5VD27</accession>
<gene>
    <name evidence="2" type="ORF">ACFQGH_18000</name>
</gene>
<dbReference type="PANTHER" id="PTHR37292:SF2">
    <property type="entry name" value="DUF262 DOMAIN-CONTAINING PROTEIN"/>
    <property type="match status" value="1"/>
</dbReference>
<evidence type="ECO:0000313" key="3">
    <source>
        <dbReference type="Proteomes" id="UP001596312"/>
    </source>
</evidence>
<proteinExistence type="predicted"/>
<dbReference type="AlphaFoldDB" id="A0ABD5VD27"/>
<keyword evidence="3" id="KW-1185">Reference proteome</keyword>
<comment type="caution">
    <text evidence="2">The sequence shown here is derived from an EMBL/GenBank/DDBJ whole genome shotgun (WGS) entry which is preliminary data.</text>
</comment>
<name>A0ABD5VD27_9EURY</name>
<evidence type="ECO:0000259" key="1">
    <source>
        <dbReference type="Pfam" id="PF03235"/>
    </source>
</evidence>